<feature type="region of interest" description="Disordered" evidence="2">
    <location>
        <begin position="137"/>
        <end position="169"/>
    </location>
</feature>
<sequence length="248" mass="27696">MDAFSYEQACKATAALRIEHDIEAKAREGPKVDPGPRTSDMTVGEALQEIEDNMMSEKFWVDLGQGVFETRQALEQNSEEGRKKAEACLKEVSDQIKDLQSMYFANERNVIEQIRSLFEREEAVTLGTCLAGVRTTRSEGQETGKQEHRAKGLQQAGSEVIHQQQKKQGPWTFHEVNNKSEVTVEIEVPPSTQKADITASSSLLVAVSHTQTRTHLCNPPSVWYSSMYFLLSEVKTCSHLGSMLGFLA</sequence>
<dbReference type="EMBL" id="CAJNJA010103473">
    <property type="protein sequence ID" value="CAE7945327.1"/>
    <property type="molecule type" value="Genomic_DNA"/>
</dbReference>
<organism evidence="3 4">
    <name type="scientific">Symbiodinium necroappetens</name>
    <dbReference type="NCBI Taxonomy" id="1628268"/>
    <lineage>
        <taxon>Eukaryota</taxon>
        <taxon>Sar</taxon>
        <taxon>Alveolata</taxon>
        <taxon>Dinophyceae</taxon>
        <taxon>Suessiales</taxon>
        <taxon>Symbiodiniaceae</taxon>
        <taxon>Symbiodinium</taxon>
    </lineage>
</organism>
<comment type="caution">
    <text evidence="3">The sequence shown here is derived from an EMBL/GenBank/DDBJ whole genome shotgun (WGS) entry which is preliminary data.</text>
</comment>
<feature type="compositionally biased region" description="Basic and acidic residues" evidence="2">
    <location>
        <begin position="137"/>
        <end position="150"/>
    </location>
</feature>
<accession>A0A813CSH3</accession>
<keyword evidence="4" id="KW-1185">Reference proteome</keyword>
<feature type="coiled-coil region" evidence="1">
    <location>
        <begin position="71"/>
        <end position="102"/>
    </location>
</feature>
<dbReference type="OrthoDB" id="416217at2759"/>
<evidence type="ECO:0000313" key="3">
    <source>
        <dbReference type="EMBL" id="CAE7945327.1"/>
    </source>
</evidence>
<gene>
    <name evidence="3" type="ORF">SNEC2469_LOCUS35561</name>
</gene>
<reference evidence="3" key="1">
    <citation type="submission" date="2021-02" db="EMBL/GenBank/DDBJ databases">
        <authorList>
            <person name="Dougan E. K."/>
            <person name="Rhodes N."/>
            <person name="Thang M."/>
            <person name="Chan C."/>
        </authorList>
    </citation>
    <scope>NUCLEOTIDE SEQUENCE</scope>
</reference>
<dbReference type="AlphaFoldDB" id="A0A813CSH3"/>
<name>A0A813CSH3_9DINO</name>
<evidence type="ECO:0000313" key="4">
    <source>
        <dbReference type="Proteomes" id="UP000601435"/>
    </source>
</evidence>
<evidence type="ECO:0000256" key="2">
    <source>
        <dbReference type="SAM" id="MobiDB-lite"/>
    </source>
</evidence>
<feature type="compositionally biased region" description="Polar residues" evidence="2">
    <location>
        <begin position="155"/>
        <end position="167"/>
    </location>
</feature>
<protein>
    <submittedName>
        <fullName evidence="3">Uncharacterized protein</fullName>
    </submittedName>
</protein>
<evidence type="ECO:0000256" key="1">
    <source>
        <dbReference type="SAM" id="Coils"/>
    </source>
</evidence>
<keyword evidence="1" id="KW-0175">Coiled coil</keyword>
<proteinExistence type="predicted"/>
<dbReference type="Proteomes" id="UP000601435">
    <property type="component" value="Unassembled WGS sequence"/>
</dbReference>